<comment type="similarity">
    <text evidence="1 3">Belongs to the short-chain dehydrogenases/reductases (SDR) family.</text>
</comment>
<dbReference type="Gene3D" id="3.40.50.720">
    <property type="entry name" value="NAD(P)-binding Rossmann-like Domain"/>
    <property type="match status" value="1"/>
</dbReference>
<dbReference type="PRINTS" id="PR00080">
    <property type="entry name" value="SDRFAMILY"/>
</dbReference>
<keyword evidence="2" id="KW-0560">Oxidoreductase</keyword>
<dbReference type="GO" id="GO:0005737">
    <property type="term" value="C:cytoplasm"/>
    <property type="evidence" value="ECO:0007669"/>
    <property type="project" value="TreeGrafter"/>
</dbReference>
<proteinExistence type="inferred from homology"/>
<reference evidence="4" key="1">
    <citation type="submission" date="2022-07" db="EMBL/GenBank/DDBJ databases">
        <title>Phylogenomic reconstructions and comparative analyses of Kickxellomycotina fungi.</title>
        <authorList>
            <person name="Reynolds N.K."/>
            <person name="Stajich J.E."/>
            <person name="Barry K."/>
            <person name="Grigoriev I.V."/>
            <person name="Crous P."/>
            <person name="Smith M.E."/>
        </authorList>
    </citation>
    <scope>NUCLEOTIDE SEQUENCE</scope>
    <source>
        <strain evidence="4">NBRC 105414</strain>
    </source>
</reference>
<evidence type="ECO:0000256" key="3">
    <source>
        <dbReference type="RuleBase" id="RU000363"/>
    </source>
</evidence>
<keyword evidence="5" id="KW-1185">Reference proteome</keyword>
<evidence type="ECO:0000313" key="4">
    <source>
        <dbReference type="EMBL" id="KAJ2775838.1"/>
    </source>
</evidence>
<dbReference type="InterPro" id="IPR002347">
    <property type="entry name" value="SDR_fam"/>
</dbReference>
<gene>
    <name evidence="4" type="ORF">H4R18_005915</name>
</gene>
<dbReference type="EMBL" id="JANBUL010000409">
    <property type="protein sequence ID" value="KAJ2775838.1"/>
    <property type="molecule type" value="Genomic_DNA"/>
</dbReference>
<dbReference type="PANTHER" id="PTHR44229">
    <property type="entry name" value="15-HYDROXYPROSTAGLANDIN DEHYDROGENASE [NAD(+)]"/>
    <property type="match status" value="1"/>
</dbReference>
<evidence type="ECO:0008006" key="6">
    <source>
        <dbReference type="Google" id="ProtNLM"/>
    </source>
</evidence>
<dbReference type="CDD" id="cd05233">
    <property type="entry name" value="SDR_c"/>
    <property type="match status" value="1"/>
</dbReference>
<dbReference type="PRINTS" id="PR00081">
    <property type="entry name" value="GDHRDH"/>
</dbReference>
<dbReference type="OrthoDB" id="417891at2759"/>
<dbReference type="Pfam" id="PF00106">
    <property type="entry name" value="adh_short"/>
    <property type="match status" value="1"/>
</dbReference>
<evidence type="ECO:0000313" key="5">
    <source>
        <dbReference type="Proteomes" id="UP001140217"/>
    </source>
</evidence>
<dbReference type="AlphaFoldDB" id="A0A9W8LEN7"/>
<dbReference type="PANTHER" id="PTHR44229:SF4">
    <property type="entry name" value="15-HYDROXYPROSTAGLANDIN DEHYDROGENASE [NAD(+)]"/>
    <property type="match status" value="1"/>
</dbReference>
<accession>A0A9W8LEN7</accession>
<dbReference type="GO" id="GO:0016616">
    <property type="term" value="F:oxidoreductase activity, acting on the CH-OH group of donors, NAD or NADP as acceptor"/>
    <property type="evidence" value="ECO:0007669"/>
    <property type="project" value="TreeGrafter"/>
</dbReference>
<comment type="caution">
    <text evidence="4">The sequence shown here is derived from an EMBL/GenBank/DDBJ whole genome shotgun (WGS) entry which is preliminary data.</text>
</comment>
<protein>
    <recommendedName>
        <fullName evidence="6">Short-chain dehydrogenase</fullName>
    </recommendedName>
</protein>
<sequence>MQIAGSVAIVTGSARGIGRRIAEALVQRGARVVLGDVLGAAGAAVAAALNAGRGAPVAVFQHCDVTQGADLEALVARAEAEFGGADILVNNAGRGEGMVWADATSERLARCLDTNLRAPIDAARLVVRALLAAGRDGCVVNVASILAFEPQEFALVYSAAKAGLVAFTASCATLARGAPSVRVNAVAPVFVDTDMTSAGVPPTVAHALRSLGEVSVDDVVAQVVRCIEDESLAGDTIKVCAAGAEVARTAKPAPYGLVEQLKSALRDGAGSEGICLAK</sequence>
<dbReference type="Proteomes" id="UP001140217">
    <property type="component" value="Unassembled WGS sequence"/>
</dbReference>
<evidence type="ECO:0000256" key="1">
    <source>
        <dbReference type="ARBA" id="ARBA00006484"/>
    </source>
</evidence>
<organism evidence="4 5">
    <name type="scientific">Coemansia javaensis</name>
    <dbReference type="NCBI Taxonomy" id="2761396"/>
    <lineage>
        <taxon>Eukaryota</taxon>
        <taxon>Fungi</taxon>
        <taxon>Fungi incertae sedis</taxon>
        <taxon>Zoopagomycota</taxon>
        <taxon>Kickxellomycotina</taxon>
        <taxon>Kickxellomycetes</taxon>
        <taxon>Kickxellales</taxon>
        <taxon>Kickxellaceae</taxon>
        <taxon>Coemansia</taxon>
    </lineage>
</organism>
<name>A0A9W8LEN7_9FUNG</name>
<evidence type="ECO:0000256" key="2">
    <source>
        <dbReference type="ARBA" id="ARBA00023002"/>
    </source>
</evidence>
<dbReference type="InterPro" id="IPR036291">
    <property type="entry name" value="NAD(P)-bd_dom_sf"/>
</dbReference>
<dbReference type="SUPFAM" id="SSF51735">
    <property type="entry name" value="NAD(P)-binding Rossmann-fold domains"/>
    <property type="match status" value="1"/>
</dbReference>